<dbReference type="EMBL" id="CP069370">
    <property type="protein sequence ID" value="QYZ68194.1"/>
    <property type="molecule type" value="Genomic_DNA"/>
</dbReference>
<feature type="transmembrane region" description="Helical" evidence="2">
    <location>
        <begin position="41"/>
        <end position="62"/>
    </location>
</feature>
<dbReference type="PANTHER" id="PTHR34703">
    <property type="entry name" value="ANTIPORTER SUBUNIT MNHG2-RELATED"/>
    <property type="match status" value="1"/>
</dbReference>
<gene>
    <name evidence="3" type="ORF">JO391_10330</name>
</gene>
<keyword evidence="2" id="KW-0472">Membrane</keyword>
<dbReference type="Pfam" id="PF03334">
    <property type="entry name" value="PhaG_MnhG_YufB"/>
    <property type="match status" value="1"/>
</dbReference>
<dbReference type="PANTHER" id="PTHR34703:SF1">
    <property type="entry name" value="ANTIPORTER SUBUNIT MNHG2-RELATED"/>
    <property type="match status" value="1"/>
</dbReference>
<evidence type="ECO:0000256" key="1">
    <source>
        <dbReference type="SAM" id="MobiDB-lite"/>
    </source>
</evidence>
<feature type="region of interest" description="Disordered" evidence="1">
    <location>
        <begin position="102"/>
        <end position="124"/>
    </location>
</feature>
<evidence type="ECO:0000313" key="3">
    <source>
        <dbReference type="EMBL" id="QYZ68194.1"/>
    </source>
</evidence>
<proteinExistence type="predicted"/>
<dbReference type="NCBIfam" id="NF009316">
    <property type="entry name" value="PRK12674.1-5"/>
    <property type="match status" value="1"/>
</dbReference>
<keyword evidence="4" id="KW-1185">Reference proteome</keyword>
<dbReference type="GO" id="GO:0015385">
    <property type="term" value="F:sodium:proton antiporter activity"/>
    <property type="evidence" value="ECO:0007669"/>
    <property type="project" value="TreeGrafter"/>
</dbReference>
<protein>
    <submittedName>
        <fullName evidence="3">Na+/H+ antiporter subunit G</fullName>
    </submittedName>
</protein>
<evidence type="ECO:0000313" key="4">
    <source>
        <dbReference type="Proteomes" id="UP000826300"/>
    </source>
</evidence>
<evidence type="ECO:0000256" key="2">
    <source>
        <dbReference type="SAM" id="Phobius"/>
    </source>
</evidence>
<organism evidence="3 4">
    <name type="scientific">Neotabrizicola shimadae</name>
    <dbReference type="NCBI Taxonomy" id="2807096"/>
    <lineage>
        <taxon>Bacteria</taxon>
        <taxon>Pseudomonadati</taxon>
        <taxon>Pseudomonadota</taxon>
        <taxon>Alphaproteobacteria</taxon>
        <taxon>Rhodobacterales</taxon>
        <taxon>Paracoccaceae</taxon>
        <taxon>Neotabrizicola</taxon>
    </lineage>
</organism>
<dbReference type="Proteomes" id="UP000826300">
    <property type="component" value="Chromosome"/>
</dbReference>
<accession>A0A8G0ZPS3</accession>
<sequence>MTGLFAEILVAALLVIGGVFGLIGSFGLVKLRDPMQRLHAPTKAATVGLAGVLAASAFYFWFMHGMLTWHELLITIFIIVTAPMTAYFLSKAHLIRTVPKADLPPTGTGQDWATFTPDDPASHS</sequence>
<keyword evidence="2" id="KW-0812">Transmembrane</keyword>
<dbReference type="InterPro" id="IPR005133">
    <property type="entry name" value="PhaG_MnhG_YufB"/>
</dbReference>
<dbReference type="KEGG" id="nsm:JO391_10330"/>
<feature type="transmembrane region" description="Helical" evidence="2">
    <location>
        <begin position="68"/>
        <end position="90"/>
    </location>
</feature>
<name>A0A8G0ZPS3_9RHOB</name>
<reference evidence="3" key="1">
    <citation type="submission" date="2021-02" db="EMBL/GenBank/DDBJ databases">
        <title>Rhodobacter shimadae sp. nov., an aerobic anoxygenic phototrophic bacterium isolated from a hot spring.</title>
        <authorList>
            <person name="Muramatsu S."/>
            <person name="Haruta S."/>
            <person name="Hirose S."/>
            <person name="Hanada S."/>
        </authorList>
    </citation>
    <scope>NUCLEOTIDE SEQUENCE</scope>
    <source>
        <strain evidence="3">N10</strain>
    </source>
</reference>
<dbReference type="RefSeq" id="WP_220660417.1">
    <property type="nucleotide sequence ID" value="NZ_CP069370.1"/>
</dbReference>
<keyword evidence="2" id="KW-1133">Transmembrane helix</keyword>
<dbReference type="NCBIfam" id="TIGR01300">
    <property type="entry name" value="CPA3_mnhG_phaG"/>
    <property type="match status" value="1"/>
</dbReference>
<feature type="transmembrane region" description="Helical" evidence="2">
    <location>
        <begin position="6"/>
        <end position="29"/>
    </location>
</feature>
<dbReference type="AlphaFoldDB" id="A0A8G0ZPS3"/>